<dbReference type="OrthoDB" id="1232at2759"/>
<keyword evidence="5" id="KW-0539">Nucleus</keyword>
<organism evidence="6 7">
    <name type="scientific">Ambispora leptoticha</name>
    <dbReference type="NCBI Taxonomy" id="144679"/>
    <lineage>
        <taxon>Eukaryota</taxon>
        <taxon>Fungi</taxon>
        <taxon>Fungi incertae sedis</taxon>
        <taxon>Mucoromycota</taxon>
        <taxon>Glomeromycotina</taxon>
        <taxon>Glomeromycetes</taxon>
        <taxon>Archaeosporales</taxon>
        <taxon>Ambisporaceae</taxon>
        <taxon>Ambispora</taxon>
    </lineage>
</organism>
<protein>
    <submittedName>
        <fullName evidence="6">11402_t:CDS:1</fullName>
    </submittedName>
</protein>
<dbReference type="GO" id="GO:0005634">
    <property type="term" value="C:nucleus"/>
    <property type="evidence" value="ECO:0007669"/>
    <property type="project" value="UniProtKB-SubCell"/>
</dbReference>
<accession>A0A9N9ANT0</accession>
<dbReference type="GO" id="GO:0006357">
    <property type="term" value="P:regulation of transcription by RNA polymerase II"/>
    <property type="evidence" value="ECO:0007669"/>
    <property type="project" value="TreeGrafter"/>
</dbReference>
<evidence type="ECO:0000256" key="4">
    <source>
        <dbReference type="ARBA" id="ARBA00023163"/>
    </source>
</evidence>
<dbReference type="AlphaFoldDB" id="A0A9N9ANT0"/>
<dbReference type="PANTHER" id="PTHR13556:SF2">
    <property type="entry name" value="TRANSCRIPTIONAL ADAPTER 3"/>
    <property type="match status" value="1"/>
</dbReference>
<evidence type="ECO:0000256" key="5">
    <source>
        <dbReference type="ARBA" id="ARBA00023242"/>
    </source>
</evidence>
<sequence length="447" mass="51313">MSFTSVNTSLFPSVTYTLPSKQLANLLPQKTNNESKEWTQAQKEVEDRVRSAIQRVNYYQWQNQKLELVAGKSGVTHNSASVTTTAVDTATTATRRDKISIKRHTRRTPGTCACFLLSLRVLVKEKTFTKNTKKKRRRNTDKYDDKNVSKIKPKDQISYNTFMSMIDNHARPFQEENHQFLVNKIAEAEDPKAYEIPPLGKHWENAQEGDQACPSEDVVDLEDLGLDNISHGPLTNRLFSALMTEATDFDISKLGNCKDKEFNENQGESERIIPSNQNILDERLKLELQYVGLLDKDEDLSLLFVIERVGTIENINEVSSFSSTTQNEKGDEVKDRLIELQESLKVQSKINVNRISKIMPKLQRHIAYNQFTAFIDQLDKQIEEGYAARYNLTKTTKKKKPINSQNLESNITRRQKYMGQIGRLFKPEEFMVPNKSIFDDDETLLSS</sequence>
<dbReference type="PANTHER" id="PTHR13556">
    <property type="entry name" value="TRANSCRIPTIONAL ADAPTER 3-RELATED"/>
    <property type="match status" value="1"/>
</dbReference>
<keyword evidence="7" id="KW-1185">Reference proteome</keyword>
<evidence type="ECO:0000256" key="3">
    <source>
        <dbReference type="ARBA" id="ARBA00023015"/>
    </source>
</evidence>
<dbReference type="GO" id="GO:0003713">
    <property type="term" value="F:transcription coactivator activity"/>
    <property type="evidence" value="ECO:0007669"/>
    <property type="project" value="TreeGrafter"/>
</dbReference>
<name>A0A9N9ANT0_9GLOM</name>
<gene>
    <name evidence="6" type="ORF">ALEPTO_LOCUS5242</name>
</gene>
<keyword evidence="4" id="KW-0804">Transcription</keyword>
<evidence type="ECO:0000256" key="2">
    <source>
        <dbReference type="ARBA" id="ARBA00005330"/>
    </source>
</evidence>
<dbReference type="InterPro" id="IPR019340">
    <property type="entry name" value="Histone_AcTrfase_su3"/>
</dbReference>
<comment type="similarity">
    <text evidence="2">Belongs to the NGG1 family.</text>
</comment>
<comment type="subcellular location">
    <subcellularLocation>
        <location evidence="1">Nucleus</location>
    </subcellularLocation>
</comment>
<dbReference type="Proteomes" id="UP000789508">
    <property type="component" value="Unassembled WGS sequence"/>
</dbReference>
<dbReference type="GO" id="GO:0000124">
    <property type="term" value="C:SAGA complex"/>
    <property type="evidence" value="ECO:0007669"/>
    <property type="project" value="TreeGrafter"/>
</dbReference>
<dbReference type="Pfam" id="PF10198">
    <property type="entry name" value="Ada3"/>
    <property type="match status" value="1"/>
</dbReference>
<evidence type="ECO:0000256" key="1">
    <source>
        <dbReference type="ARBA" id="ARBA00004123"/>
    </source>
</evidence>
<reference evidence="6" key="1">
    <citation type="submission" date="2021-06" db="EMBL/GenBank/DDBJ databases">
        <authorList>
            <person name="Kallberg Y."/>
            <person name="Tangrot J."/>
            <person name="Rosling A."/>
        </authorList>
    </citation>
    <scope>NUCLEOTIDE SEQUENCE</scope>
    <source>
        <strain evidence="6">FL130A</strain>
    </source>
</reference>
<evidence type="ECO:0000313" key="7">
    <source>
        <dbReference type="Proteomes" id="UP000789508"/>
    </source>
</evidence>
<proteinExistence type="inferred from homology"/>
<keyword evidence="3" id="KW-0805">Transcription regulation</keyword>
<evidence type="ECO:0000313" key="6">
    <source>
        <dbReference type="EMBL" id="CAG8537453.1"/>
    </source>
</evidence>
<comment type="caution">
    <text evidence="6">The sequence shown here is derived from an EMBL/GenBank/DDBJ whole genome shotgun (WGS) entry which is preliminary data.</text>
</comment>
<dbReference type="EMBL" id="CAJVPS010001422">
    <property type="protein sequence ID" value="CAG8537453.1"/>
    <property type="molecule type" value="Genomic_DNA"/>
</dbReference>